<protein>
    <submittedName>
        <fullName evidence="1">Uncharacterized protein</fullName>
    </submittedName>
</protein>
<evidence type="ECO:0000313" key="2">
    <source>
        <dbReference type="Proteomes" id="UP001417504"/>
    </source>
</evidence>
<sequence>MEGYASQLISWFQFLKKQYLLVERPVLIIHNSQHILIMEESKHEKVQMLNFPGMKTLHMEVRVSLIAPKSLETTNQYLCSVGLRLSIIVIFYNQTLHFILHNLQICIVCTRILFRRRTRHSTQKQE</sequence>
<reference evidence="1 2" key="1">
    <citation type="submission" date="2024-01" db="EMBL/GenBank/DDBJ databases">
        <title>Genome assemblies of Stephania.</title>
        <authorList>
            <person name="Yang L."/>
        </authorList>
    </citation>
    <scope>NUCLEOTIDE SEQUENCE [LARGE SCALE GENOMIC DNA]</scope>
    <source>
        <strain evidence="1">QJT</strain>
        <tissue evidence="1">Leaf</tissue>
    </source>
</reference>
<gene>
    <name evidence="1" type="ORF">Sjap_018398</name>
</gene>
<dbReference type="EMBL" id="JBBNAE010000007">
    <property type="protein sequence ID" value="KAK9110338.1"/>
    <property type="molecule type" value="Genomic_DNA"/>
</dbReference>
<evidence type="ECO:0000313" key="1">
    <source>
        <dbReference type="EMBL" id="KAK9110338.1"/>
    </source>
</evidence>
<dbReference type="Proteomes" id="UP001417504">
    <property type="component" value="Unassembled WGS sequence"/>
</dbReference>
<accession>A0AAP0I7Y3</accession>
<keyword evidence="2" id="KW-1185">Reference proteome</keyword>
<organism evidence="1 2">
    <name type="scientific">Stephania japonica</name>
    <dbReference type="NCBI Taxonomy" id="461633"/>
    <lineage>
        <taxon>Eukaryota</taxon>
        <taxon>Viridiplantae</taxon>
        <taxon>Streptophyta</taxon>
        <taxon>Embryophyta</taxon>
        <taxon>Tracheophyta</taxon>
        <taxon>Spermatophyta</taxon>
        <taxon>Magnoliopsida</taxon>
        <taxon>Ranunculales</taxon>
        <taxon>Menispermaceae</taxon>
        <taxon>Menispermoideae</taxon>
        <taxon>Cissampelideae</taxon>
        <taxon>Stephania</taxon>
    </lineage>
</organism>
<name>A0AAP0I7Y3_9MAGN</name>
<proteinExistence type="predicted"/>
<comment type="caution">
    <text evidence="1">The sequence shown here is derived from an EMBL/GenBank/DDBJ whole genome shotgun (WGS) entry which is preliminary data.</text>
</comment>
<dbReference type="AlphaFoldDB" id="A0AAP0I7Y3"/>